<evidence type="ECO:0000256" key="1">
    <source>
        <dbReference type="ARBA" id="ARBA00006484"/>
    </source>
</evidence>
<protein>
    <submittedName>
        <fullName evidence="5">3-hydroxybutyrate dehydrogenase</fullName>
    </submittedName>
</protein>
<comment type="similarity">
    <text evidence="1">Belongs to the short-chain dehydrogenases/reductases (SDR) family.</text>
</comment>
<evidence type="ECO:0000256" key="2">
    <source>
        <dbReference type="ARBA" id="ARBA00022857"/>
    </source>
</evidence>
<dbReference type="PANTHER" id="PTHR44229">
    <property type="entry name" value="15-HYDROXYPROSTAGLANDIN DEHYDROGENASE [NAD(+)]"/>
    <property type="match status" value="1"/>
</dbReference>
<dbReference type="InterPro" id="IPR020904">
    <property type="entry name" value="Sc_DH/Rdtase_CS"/>
</dbReference>
<dbReference type="AlphaFoldDB" id="A0A8H4PFJ3"/>
<evidence type="ECO:0000313" key="5">
    <source>
        <dbReference type="EMBL" id="KAF4467731.1"/>
    </source>
</evidence>
<dbReference type="Gene3D" id="3.40.50.720">
    <property type="entry name" value="NAD(P)-binding Rossmann-like Domain"/>
    <property type="match status" value="1"/>
</dbReference>
<reference evidence="5 6" key="1">
    <citation type="submission" date="2020-01" db="EMBL/GenBank/DDBJ databases">
        <title>Identification and distribution of gene clusters putatively required for synthesis of sphingolipid metabolism inhibitors in phylogenetically diverse species of the filamentous fungus Fusarium.</title>
        <authorList>
            <person name="Kim H.-S."/>
            <person name="Busman M."/>
            <person name="Brown D.W."/>
            <person name="Divon H."/>
            <person name="Uhlig S."/>
            <person name="Proctor R.H."/>
        </authorList>
    </citation>
    <scope>NUCLEOTIDE SEQUENCE [LARGE SCALE GENOMIC DNA]</scope>
    <source>
        <strain evidence="5 6">NRRL 20459</strain>
    </source>
</reference>
<dbReference type="Pfam" id="PF00106">
    <property type="entry name" value="adh_short"/>
    <property type="match status" value="1"/>
</dbReference>
<dbReference type="InterPro" id="IPR036291">
    <property type="entry name" value="NAD(P)-bd_dom_sf"/>
</dbReference>
<accession>A0A8H4PFJ3</accession>
<proteinExistence type="inferred from homology"/>
<dbReference type="SUPFAM" id="SSF51735">
    <property type="entry name" value="NAD(P)-binding Rossmann-fold domains"/>
    <property type="match status" value="1"/>
</dbReference>
<dbReference type="InterPro" id="IPR002347">
    <property type="entry name" value="SDR_fam"/>
</dbReference>
<organism evidence="5 6">
    <name type="scientific">Fusarium albosuccineum</name>
    <dbReference type="NCBI Taxonomy" id="1237068"/>
    <lineage>
        <taxon>Eukaryota</taxon>
        <taxon>Fungi</taxon>
        <taxon>Dikarya</taxon>
        <taxon>Ascomycota</taxon>
        <taxon>Pezizomycotina</taxon>
        <taxon>Sordariomycetes</taxon>
        <taxon>Hypocreomycetidae</taxon>
        <taxon>Hypocreales</taxon>
        <taxon>Nectriaceae</taxon>
        <taxon>Fusarium</taxon>
        <taxon>Fusarium decemcellulare species complex</taxon>
    </lineage>
</organism>
<gene>
    <name evidence="5" type="ORF">FALBO_5394</name>
</gene>
<dbReference type="GO" id="GO:0005737">
    <property type="term" value="C:cytoplasm"/>
    <property type="evidence" value="ECO:0007669"/>
    <property type="project" value="TreeGrafter"/>
</dbReference>
<dbReference type="Proteomes" id="UP000554235">
    <property type="component" value="Unassembled WGS sequence"/>
</dbReference>
<keyword evidence="6" id="KW-1185">Reference proteome</keyword>
<name>A0A8H4PFJ3_9HYPO</name>
<evidence type="ECO:0000256" key="3">
    <source>
        <dbReference type="ARBA" id="ARBA00023002"/>
    </source>
</evidence>
<dbReference type="OrthoDB" id="37659at2759"/>
<sequence length="341" mass="37152">MSTPSFSVSGKTAIVTGAGSGTYPSQPPKLRRADICVTGINLEFARILLEKNCNVVFADLSLRPEAKTLVTKYEQKGSSPRAVFVETDVTSWPALTRMFEVTLQEFGDFDIVCPGAGVYEPNWSNFYHPPGSPESKDAVDSGHYALLDINLTHPIRTTQLAISQWLHPRASPKSESPTPAVASTGNPKRVIHVSSIAGQIPVFRAPMYGASKFGITGFVRCLADLESTGIRVNAVAPGVVRTPLWTDHPEKLEFVDESQDAWVTPYEVAEAMLSCVESPEHVGGTILEVGKDNTRQVGVFNDPGPDLKDPKKGFTTSNSEQGNQSVWTWLRNKSIWGKAHL</sequence>
<dbReference type="PANTHER" id="PTHR44229:SF4">
    <property type="entry name" value="15-HYDROXYPROSTAGLANDIN DEHYDROGENASE [NAD(+)]"/>
    <property type="match status" value="1"/>
</dbReference>
<dbReference type="FunFam" id="3.40.50.720:FF:000643">
    <property type="entry name" value="Short chain dehydrogenase/reductase family oxidoreductase, putative"/>
    <property type="match status" value="1"/>
</dbReference>
<dbReference type="EMBL" id="JAADYS010000700">
    <property type="protein sequence ID" value="KAF4467731.1"/>
    <property type="molecule type" value="Genomic_DNA"/>
</dbReference>
<dbReference type="PRINTS" id="PR00081">
    <property type="entry name" value="GDHRDH"/>
</dbReference>
<keyword evidence="3" id="KW-0560">Oxidoreductase</keyword>
<evidence type="ECO:0000313" key="6">
    <source>
        <dbReference type="Proteomes" id="UP000554235"/>
    </source>
</evidence>
<dbReference type="PROSITE" id="PS00061">
    <property type="entry name" value="ADH_SHORT"/>
    <property type="match status" value="1"/>
</dbReference>
<feature type="region of interest" description="Disordered" evidence="4">
    <location>
        <begin position="301"/>
        <end position="320"/>
    </location>
</feature>
<keyword evidence="2" id="KW-0521">NADP</keyword>
<dbReference type="GO" id="GO:0016616">
    <property type="term" value="F:oxidoreductase activity, acting on the CH-OH group of donors, NAD or NADP as acceptor"/>
    <property type="evidence" value="ECO:0007669"/>
    <property type="project" value="TreeGrafter"/>
</dbReference>
<comment type="caution">
    <text evidence="5">The sequence shown here is derived from an EMBL/GenBank/DDBJ whole genome shotgun (WGS) entry which is preliminary data.</text>
</comment>
<evidence type="ECO:0000256" key="4">
    <source>
        <dbReference type="SAM" id="MobiDB-lite"/>
    </source>
</evidence>